<reference evidence="4 5" key="1">
    <citation type="submission" date="2016-10" db="EMBL/GenBank/DDBJ databases">
        <authorList>
            <person name="de Groot N.N."/>
        </authorList>
    </citation>
    <scope>NUCLEOTIDE SEQUENCE [LARGE SCALE GENOMIC DNA]</scope>
    <source>
        <strain evidence="4 5">CGMCC 4.6858</strain>
    </source>
</reference>
<keyword evidence="3" id="KW-0804">Transcription</keyword>
<organism evidence="4 5">
    <name type="scientific">Nocardioides lianchengensis</name>
    <dbReference type="NCBI Taxonomy" id="1045774"/>
    <lineage>
        <taxon>Bacteria</taxon>
        <taxon>Bacillati</taxon>
        <taxon>Actinomycetota</taxon>
        <taxon>Actinomycetes</taxon>
        <taxon>Propionibacteriales</taxon>
        <taxon>Nocardioidaceae</taxon>
        <taxon>Nocardioides</taxon>
    </lineage>
</organism>
<evidence type="ECO:0000313" key="4">
    <source>
        <dbReference type="EMBL" id="SDE12581.1"/>
    </source>
</evidence>
<dbReference type="STRING" id="1045774.SAMN05421872_11566"/>
<dbReference type="InterPro" id="IPR018060">
    <property type="entry name" value="HTH_AraC"/>
</dbReference>
<dbReference type="PROSITE" id="PS00041">
    <property type="entry name" value="HTH_ARAC_FAMILY_1"/>
    <property type="match status" value="1"/>
</dbReference>
<dbReference type="OrthoDB" id="2559672at2"/>
<evidence type="ECO:0000256" key="3">
    <source>
        <dbReference type="ARBA" id="ARBA00023163"/>
    </source>
</evidence>
<dbReference type="GO" id="GO:0003700">
    <property type="term" value="F:DNA-binding transcription factor activity"/>
    <property type="evidence" value="ECO:0007669"/>
    <property type="project" value="InterPro"/>
</dbReference>
<protein>
    <submittedName>
        <fullName evidence="4">AraC-type DNA-binding protein</fullName>
    </submittedName>
</protein>
<dbReference type="PROSITE" id="PS01124">
    <property type="entry name" value="HTH_ARAC_FAMILY_2"/>
    <property type="match status" value="1"/>
</dbReference>
<dbReference type="PANTHER" id="PTHR46796:SF15">
    <property type="entry name" value="BLL1074 PROTEIN"/>
    <property type="match status" value="1"/>
</dbReference>
<dbReference type="Proteomes" id="UP000199034">
    <property type="component" value="Unassembled WGS sequence"/>
</dbReference>
<dbReference type="PANTHER" id="PTHR46796">
    <property type="entry name" value="HTH-TYPE TRANSCRIPTIONAL ACTIVATOR RHAS-RELATED"/>
    <property type="match status" value="1"/>
</dbReference>
<evidence type="ECO:0000313" key="5">
    <source>
        <dbReference type="Proteomes" id="UP000199034"/>
    </source>
</evidence>
<dbReference type="InterPro" id="IPR050204">
    <property type="entry name" value="AraC_XylS_family_regulators"/>
</dbReference>
<dbReference type="InterPro" id="IPR018062">
    <property type="entry name" value="HTH_AraC-typ_CS"/>
</dbReference>
<proteinExistence type="predicted"/>
<evidence type="ECO:0000256" key="2">
    <source>
        <dbReference type="ARBA" id="ARBA00023125"/>
    </source>
</evidence>
<dbReference type="GO" id="GO:0043565">
    <property type="term" value="F:sequence-specific DNA binding"/>
    <property type="evidence" value="ECO:0007669"/>
    <property type="project" value="InterPro"/>
</dbReference>
<sequence>MYREHPTTAGPGTTCTWDRVVAEPAAPLIVPDGCVDLVWFSDGDLEVAGPDTGPRHATLADAVEIVGVRIGPGAARSVLGVPASAVRDQQLPLRDLGRTWEVLADRLAERAGAADLAVRRAALAAAVAALPRTGDDRVVASAVRLLEADPRLRVREVAGRVGLSSRQLQRRFDEAVGYGPKTFARVARLQRFARITGPTTSLGETAVAAGYASQSHLSDEVRALTGSTPVRFLEDRRGEAS</sequence>
<dbReference type="SMART" id="SM00342">
    <property type="entry name" value="HTH_ARAC"/>
    <property type="match status" value="1"/>
</dbReference>
<dbReference type="AlphaFoldDB" id="A0A1G7ACN3"/>
<dbReference type="InterPro" id="IPR046532">
    <property type="entry name" value="DUF6597"/>
</dbReference>
<keyword evidence="1" id="KW-0805">Transcription regulation</keyword>
<dbReference type="EMBL" id="FMZM01000015">
    <property type="protein sequence ID" value="SDE12581.1"/>
    <property type="molecule type" value="Genomic_DNA"/>
</dbReference>
<dbReference type="Gene3D" id="1.10.10.60">
    <property type="entry name" value="Homeodomain-like"/>
    <property type="match status" value="1"/>
</dbReference>
<keyword evidence="5" id="KW-1185">Reference proteome</keyword>
<accession>A0A1G7ACN3</accession>
<keyword evidence="2 4" id="KW-0238">DNA-binding</keyword>
<gene>
    <name evidence="4" type="ORF">SAMN05421872_11566</name>
</gene>
<dbReference type="Pfam" id="PF20240">
    <property type="entry name" value="DUF6597"/>
    <property type="match status" value="1"/>
</dbReference>
<dbReference type="Pfam" id="PF12833">
    <property type="entry name" value="HTH_18"/>
    <property type="match status" value="1"/>
</dbReference>
<name>A0A1G7ACN3_9ACTN</name>
<evidence type="ECO:0000256" key="1">
    <source>
        <dbReference type="ARBA" id="ARBA00023015"/>
    </source>
</evidence>
<dbReference type="RefSeq" id="WP_090860571.1">
    <property type="nucleotide sequence ID" value="NZ_FMZM01000015.1"/>
</dbReference>